<dbReference type="EMBL" id="PHNJ01000011">
    <property type="protein sequence ID" value="TYL37200.1"/>
    <property type="molecule type" value="Genomic_DNA"/>
</dbReference>
<protein>
    <recommendedName>
        <fullName evidence="1">DUF7129 domain-containing protein</fullName>
    </recommendedName>
</protein>
<sequence>MGVCGEYLWLAHQDVSMPHDQDVEGDTAEIASEFECLQCGKIVTADTHPGECSDCDGEFQNRAKSLE</sequence>
<evidence type="ECO:0000313" key="3">
    <source>
        <dbReference type="Proteomes" id="UP000766904"/>
    </source>
</evidence>
<reference evidence="2" key="1">
    <citation type="submission" date="2017-11" db="EMBL/GenBank/DDBJ databases">
        <authorList>
            <person name="Kajale S.C."/>
            <person name="Sharma A."/>
        </authorList>
    </citation>
    <scope>NUCLEOTIDE SEQUENCE</scope>
    <source>
        <strain evidence="2">LS1_42</strain>
    </source>
</reference>
<proteinExistence type="predicted"/>
<keyword evidence="3" id="KW-1185">Reference proteome</keyword>
<accession>A0A8J8Q4T4</accession>
<dbReference type="AlphaFoldDB" id="A0A8J8Q4T4"/>
<dbReference type="Proteomes" id="UP000766904">
    <property type="component" value="Unassembled WGS sequence"/>
</dbReference>
<dbReference type="Pfam" id="PF23455">
    <property type="entry name" value="DUF7129"/>
    <property type="match status" value="1"/>
</dbReference>
<dbReference type="NCBIfam" id="NF033497">
    <property type="entry name" value="rubre_like_arch"/>
    <property type="match status" value="1"/>
</dbReference>
<organism evidence="2 3">
    <name type="scientific">Natronococcus pandeyae</name>
    <dbReference type="NCBI Taxonomy" id="2055836"/>
    <lineage>
        <taxon>Archaea</taxon>
        <taxon>Methanobacteriati</taxon>
        <taxon>Methanobacteriota</taxon>
        <taxon>Stenosarchaea group</taxon>
        <taxon>Halobacteria</taxon>
        <taxon>Halobacteriales</taxon>
        <taxon>Natrialbaceae</taxon>
        <taxon>Natronococcus</taxon>
    </lineage>
</organism>
<feature type="domain" description="DUF7129" evidence="1">
    <location>
        <begin position="32"/>
        <end position="63"/>
    </location>
</feature>
<evidence type="ECO:0000313" key="2">
    <source>
        <dbReference type="EMBL" id="TYL37200.1"/>
    </source>
</evidence>
<evidence type="ECO:0000259" key="1">
    <source>
        <dbReference type="Pfam" id="PF23455"/>
    </source>
</evidence>
<name>A0A8J8Q4T4_9EURY</name>
<comment type="caution">
    <text evidence="2">The sequence shown here is derived from an EMBL/GenBank/DDBJ whole genome shotgun (WGS) entry which is preliminary data.</text>
</comment>
<dbReference type="InterPro" id="IPR055553">
    <property type="entry name" value="DUF7129"/>
</dbReference>
<gene>
    <name evidence="2" type="ORF">CV102_17935</name>
</gene>